<keyword evidence="2" id="KW-0732">Signal</keyword>
<feature type="compositionally biased region" description="Low complexity" evidence="1">
    <location>
        <begin position="523"/>
        <end position="543"/>
    </location>
</feature>
<keyword evidence="4" id="KW-1185">Reference proteome</keyword>
<dbReference type="HOGENOM" id="CLU_469315_0_0_1"/>
<feature type="chain" id="PRO_5002251017" description="Transcription factor domain-containing protein" evidence="2">
    <location>
        <begin position="17"/>
        <end position="678"/>
    </location>
</feature>
<feature type="compositionally biased region" description="Polar residues" evidence="1">
    <location>
        <begin position="454"/>
        <end position="500"/>
    </location>
</feature>
<dbReference type="EMBL" id="KN847524">
    <property type="protein sequence ID" value="KIV90245.1"/>
    <property type="molecule type" value="Genomic_DNA"/>
</dbReference>
<organism evidence="3 4">
    <name type="scientific">Exophiala mesophila</name>
    <name type="common">Black yeast-like fungus</name>
    <dbReference type="NCBI Taxonomy" id="212818"/>
    <lineage>
        <taxon>Eukaryota</taxon>
        <taxon>Fungi</taxon>
        <taxon>Dikarya</taxon>
        <taxon>Ascomycota</taxon>
        <taxon>Pezizomycotina</taxon>
        <taxon>Eurotiomycetes</taxon>
        <taxon>Chaetothyriomycetidae</taxon>
        <taxon>Chaetothyriales</taxon>
        <taxon>Herpotrichiellaceae</taxon>
        <taxon>Exophiala</taxon>
    </lineage>
</organism>
<dbReference type="OrthoDB" id="4116414at2759"/>
<accession>A0A0D1WMJ2</accession>
<dbReference type="GeneID" id="27325419"/>
<gene>
    <name evidence="3" type="ORF">PV10_07574</name>
</gene>
<dbReference type="RefSeq" id="XP_016221819.1">
    <property type="nucleotide sequence ID" value="XM_016372487.1"/>
</dbReference>
<feature type="compositionally biased region" description="Polar residues" evidence="1">
    <location>
        <begin position="544"/>
        <end position="554"/>
    </location>
</feature>
<feature type="compositionally biased region" description="Low complexity" evidence="1">
    <location>
        <begin position="501"/>
        <end position="516"/>
    </location>
</feature>
<protein>
    <recommendedName>
        <fullName evidence="5">Transcription factor domain-containing protein</fullName>
    </recommendedName>
</protein>
<proteinExistence type="predicted"/>
<evidence type="ECO:0000313" key="4">
    <source>
        <dbReference type="Proteomes" id="UP000054302"/>
    </source>
</evidence>
<sequence>MHILLLCYELASMVWLSYLPSMTLKSRTPFYIVPSSTSIVEIQRLPISTKVFCLRQPTALRAFHSPATRKSLCIPCASSIFLDLFDGTLSLTFSQLTMWVHNVVPWTLTFILTLSLTLAQTTNTGWASSATTDDGCTLTHVMNQPAQTPPVSTVWDVIMTTIFYAVDCRACTVTNANNYTYIEGAFTERTTSPTLMITRVACFPQESAITRDVDLTTTSAPGLAGVLDARPAVSEPLLVEDSLESSEKKLLRRTSLDAAATFLVESAMDFSKYIPPDFLRLPGQAQSLLISTWSAIFALTIADSGLNTTSACAQVQTLEVRYRMSQSWLDPDQVTSLLCFFARYGYNFNTTRAELYSTLQAAIYAIQIAGDFTSNRTEVCESLGLFYRVGGPLGIDTTRFQDYACSNLPSNTPTVSNVYGETPVVPLIPYPTNGTTSWGHPTSWEPRTTIWPTQSSTPDSLTPKFPNSTIWGTGSQSSNSAGTAYSSTNSTVVQPTGTGYSSPTWTSSGTASTGTGSRYGLINSTQSTPSSGPGSSTGNVNSTQPTTAGTGTGVWSKTVNITSVLPTAATSTTNTTVSSLPTDPAVGNSSTFSLSTVVSSSNNVTSSLGTASSSTTVIGVPSDSGATTTSETETVLTSATEAAPKDTNIHLPPKPEAKAFYPAVEVPHPRRGSWFKRY</sequence>
<feature type="signal peptide" evidence="2">
    <location>
        <begin position="1"/>
        <end position="16"/>
    </location>
</feature>
<dbReference type="AlphaFoldDB" id="A0A0D1WMJ2"/>
<name>A0A0D1WMJ2_EXOME</name>
<feature type="region of interest" description="Disordered" evidence="1">
    <location>
        <begin position="454"/>
        <end position="554"/>
    </location>
</feature>
<evidence type="ECO:0000256" key="1">
    <source>
        <dbReference type="SAM" id="MobiDB-lite"/>
    </source>
</evidence>
<dbReference type="Proteomes" id="UP000054302">
    <property type="component" value="Unassembled WGS sequence"/>
</dbReference>
<evidence type="ECO:0008006" key="5">
    <source>
        <dbReference type="Google" id="ProtNLM"/>
    </source>
</evidence>
<evidence type="ECO:0000313" key="3">
    <source>
        <dbReference type="EMBL" id="KIV90245.1"/>
    </source>
</evidence>
<evidence type="ECO:0000256" key="2">
    <source>
        <dbReference type="SAM" id="SignalP"/>
    </source>
</evidence>
<dbReference type="VEuPathDB" id="FungiDB:PV10_07574"/>
<reference evidence="3 4" key="1">
    <citation type="submission" date="2015-01" db="EMBL/GenBank/DDBJ databases">
        <title>The Genome Sequence of Exophiala mesophila CBS40295.</title>
        <authorList>
            <consortium name="The Broad Institute Genomics Platform"/>
            <person name="Cuomo C."/>
            <person name="de Hoog S."/>
            <person name="Gorbushina A."/>
            <person name="Stielow B."/>
            <person name="Teixiera M."/>
            <person name="Abouelleil A."/>
            <person name="Chapman S.B."/>
            <person name="Priest M."/>
            <person name="Young S.K."/>
            <person name="Wortman J."/>
            <person name="Nusbaum C."/>
            <person name="Birren B."/>
        </authorList>
    </citation>
    <scope>NUCLEOTIDE SEQUENCE [LARGE SCALE GENOMIC DNA]</scope>
    <source>
        <strain evidence="3 4">CBS 40295</strain>
    </source>
</reference>